<name>A0ABX0HYZ8_9BURK</name>
<proteinExistence type="predicted"/>
<sequence>MDDFKRWSTLVLSVLSKHTNKKIKLGQVQQVLAACLGHRTYASLRTLELATLNQAPGHVFLDDEAGFRRAEELCLGIPTPTWREAMTSLYESGIVQPLPKALESLATAAKLKFDRPSGGHITGIGYEVVPAGGHWRKSTSLRAVKGDLPAFLHFDADGDACEYVEGDATPKAAVSLVVEFKRLGRRVYDHGELVILARANDTKPYIQDDELDDGDVYGMSES</sequence>
<keyword evidence="2" id="KW-1185">Reference proteome</keyword>
<gene>
    <name evidence="1" type="ORF">G7087_17740</name>
</gene>
<organism evidence="1 2">
    <name type="scientific">Rubrivivax benzoatilyticus</name>
    <dbReference type="NCBI Taxonomy" id="316997"/>
    <lineage>
        <taxon>Bacteria</taxon>
        <taxon>Pseudomonadati</taxon>
        <taxon>Pseudomonadota</taxon>
        <taxon>Betaproteobacteria</taxon>
        <taxon>Burkholderiales</taxon>
        <taxon>Sphaerotilaceae</taxon>
        <taxon>Rubrivivax</taxon>
    </lineage>
</organism>
<accession>A0ABX0HYZ8</accession>
<dbReference type="EMBL" id="JAAOCD010000011">
    <property type="protein sequence ID" value="NHL00230.1"/>
    <property type="molecule type" value="Genomic_DNA"/>
</dbReference>
<comment type="caution">
    <text evidence="1">The sequence shown here is derived from an EMBL/GenBank/DDBJ whole genome shotgun (WGS) entry which is preliminary data.</text>
</comment>
<dbReference type="Proteomes" id="UP000802098">
    <property type="component" value="Unassembled WGS sequence"/>
</dbReference>
<dbReference type="PROSITE" id="PS51257">
    <property type="entry name" value="PROKAR_LIPOPROTEIN"/>
    <property type="match status" value="1"/>
</dbReference>
<reference evidence="1 2" key="1">
    <citation type="submission" date="2020-03" db="EMBL/GenBank/DDBJ databases">
        <title>Rubrivivax benzoatilyticus JA2 (sequenced after 10 years sub-culturing).</title>
        <authorList>
            <person name="Gupta D."/>
            <person name="Chintalapati S."/>
            <person name="Chintalapati V.R."/>
        </authorList>
    </citation>
    <scope>NUCLEOTIDE SEQUENCE [LARGE SCALE GENOMIC DNA]</scope>
    <source>
        <strain evidence="1 2">JA2-Mal</strain>
    </source>
</reference>
<protein>
    <submittedName>
        <fullName evidence="1">Uncharacterized protein</fullName>
    </submittedName>
</protein>
<evidence type="ECO:0000313" key="2">
    <source>
        <dbReference type="Proteomes" id="UP000802098"/>
    </source>
</evidence>
<dbReference type="RefSeq" id="WP_155983602.1">
    <property type="nucleotide sequence ID" value="NZ_JAAOCD010000011.1"/>
</dbReference>
<evidence type="ECO:0000313" key="1">
    <source>
        <dbReference type="EMBL" id="NHL00230.1"/>
    </source>
</evidence>